<feature type="domain" description="PD-(D/E)XK endonuclease-like" evidence="10">
    <location>
        <begin position="748"/>
        <end position="1024"/>
    </location>
</feature>
<dbReference type="STRING" id="1715989.NITINOP_2088"/>
<keyword evidence="8" id="KW-0238">DNA-binding</keyword>
<evidence type="ECO:0000256" key="6">
    <source>
        <dbReference type="ARBA" id="ARBA00022839"/>
    </source>
</evidence>
<keyword evidence="1" id="KW-0540">Nuclease</keyword>
<name>A0A0S4KXB0_9BACT</name>
<dbReference type="GO" id="GO:0006310">
    <property type="term" value="P:DNA recombination"/>
    <property type="evidence" value="ECO:0007669"/>
    <property type="project" value="TreeGrafter"/>
</dbReference>
<evidence type="ECO:0000256" key="7">
    <source>
        <dbReference type="ARBA" id="ARBA00022840"/>
    </source>
</evidence>
<keyword evidence="12" id="KW-1185">Reference proteome</keyword>
<proteinExistence type="predicted"/>
<evidence type="ECO:0000313" key="11">
    <source>
        <dbReference type="EMBL" id="CUQ67060.1"/>
    </source>
</evidence>
<dbReference type="InterPro" id="IPR038726">
    <property type="entry name" value="PDDEXK_AddAB-type"/>
</dbReference>
<evidence type="ECO:0000256" key="9">
    <source>
        <dbReference type="ARBA" id="ARBA00023204"/>
    </source>
</evidence>
<keyword evidence="7" id="KW-0067">ATP-binding</keyword>
<evidence type="ECO:0000256" key="8">
    <source>
        <dbReference type="ARBA" id="ARBA00023125"/>
    </source>
</evidence>
<evidence type="ECO:0000256" key="1">
    <source>
        <dbReference type="ARBA" id="ARBA00022722"/>
    </source>
</evidence>
<dbReference type="PANTHER" id="PTHR30591:SF1">
    <property type="entry name" value="RECBCD ENZYME SUBUNIT RECC"/>
    <property type="match status" value="1"/>
</dbReference>
<dbReference type="EMBL" id="LN885086">
    <property type="protein sequence ID" value="CUQ67060.1"/>
    <property type="molecule type" value="Genomic_DNA"/>
</dbReference>
<dbReference type="Pfam" id="PF12705">
    <property type="entry name" value="PDDEXK_1"/>
    <property type="match status" value="1"/>
</dbReference>
<evidence type="ECO:0000256" key="3">
    <source>
        <dbReference type="ARBA" id="ARBA00022763"/>
    </source>
</evidence>
<dbReference type="AlphaFoldDB" id="A0A0S4KXB0"/>
<keyword evidence="3" id="KW-0227">DNA damage</keyword>
<keyword evidence="4" id="KW-0378">Hydrolase</keyword>
<accession>A0A0S4KXB0</accession>
<dbReference type="GO" id="GO:0004527">
    <property type="term" value="F:exonuclease activity"/>
    <property type="evidence" value="ECO:0007669"/>
    <property type="project" value="UniProtKB-KW"/>
</dbReference>
<dbReference type="GO" id="GO:0006281">
    <property type="term" value="P:DNA repair"/>
    <property type="evidence" value="ECO:0007669"/>
    <property type="project" value="UniProtKB-KW"/>
</dbReference>
<evidence type="ECO:0000259" key="10">
    <source>
        <dbReference type="Pfam" id="PF12705"/>
    </source>
</evidence>
<reference evidence="12" key="1">
    <citation type="submission" date="2015-09" db="EMBL/GenBank/DDBJ databases">
        <authorList>
            <person name="Daims H."/>
        </authorList>
    </citation>
    <scope>NUCLEOTIDE SEQUENCE [LARGE SCALE GENOMIC DNA]</scope>
</reference>
<organism evidence="11 12">
    <name type="scientific">Candidatus Nitrospira inopinata</name>
    <dbReference type="NCBI Taxonomy" id="1715989"/>
    <lineage>
        <taxon>Bacteria</taxon>
        <taxon>Pseudomonadati</taxon>
        <taxon>Nitrospirota</taxon>
        <taxon>Nitrospiria</taxon>
        <taxon>Nitrospirales</taxon>
        <taxon>Nitrospiraceae</taxon>
        <taxon>Nitrospira</taxon>
    </lineage>
</organism>
<dbReference type="InterPro" id="IPR011604">
    <property type="entry name" value="PDDEXK-like_dom_sf"/>
</dbReference>
<dbReference type="KEGG" id="nio:NITINOP_2088"/>
<dbReference type="OrthoDB" id="5487982at2"/>
<keyword evidence="6" id="KW-0269">Exonuclease</keyword>
<dbReference type="Gene3D" id="3.40.50.300">
    <property type="entry name" value="P-loop containing nucleotide triphosphate hydrolases"/>
    <property type="match status" value="2"/>
</dbReference>
<dbReference type="RefSeq" id="WP_062485122.1">
    <property type="nucleotide sequence ID" value="NZ_LN885086.1"/>
</dbReference>
<evidence type="ECO:0000256" key="4">
    <source>
        <dbReference type="ARBA" id="ARBA00022801"/>
    </source>
</evidence>
<protein>
    <recommendedName>
        <fullName evidence="10">PD-(D/E)XK endonuclease-like domain-containing protein</fullName>
    </recommendedName>
</protein>
<keyword evidence="2" id="KW-0547">Nucleotide-binding</keyword>
<gene>
    <name evidence="11" type="ORF">NITINOP_2088</name>
</gene>
<dbReference type="SUPFAM" id="SSF52540">
    <property type="entry name" value="P-loop containing nucleoside triphosphate hydrolases"/>
    <property type="match status" value="1"/>
</dbReference>
<evidence type="ECO:0000256" key="5">
    <source>
        <dbReference type="ARBA" id="ARBA00022806"/>
    </source>
</evidence>
<sequence>MLKVVIGRFHPTLESALVERVRRLKAQDPLAPLAIVVPSNPLADRLRALLAVEHRLSLLSLHVLTFHQLALRLADERTSDHALPRVVDELFFEQVIRYLVCRTLSRHEPFQRLGRTAGTWGALWATIRDLKDALVDPDQMMRGLREDCFDEDDQGWLEALATLYAAVRESGRTLGVGTQNDLAERLTPLLPTSSFLRPFKEVLYYGFYDLTQVQLSFFEAVSRAKETTLFFPLEDEPAYDFARRFFDRCIRPLAATIEREIGPSPPSSEAGQEVRFAIRNVIGPEEELASACRMILELVETNGYRFDEIGVVARTLDPYGPHIQSVFDRHRVPFRTTATRPLMEEPTSKLMLQLVSLPLNDWYAPVVLDVVTSPFYTTDLCDDRSPAYRPEQWRLAVQSLRITRGTDEWNRLDRVGQGRLALDGEESPLDSLAIAPETLALLRQVVAELMKDCSTLPSKGPIGRLVEACQVLVDRRIRRPDPGASRQDPLAADRMAMWAALDRLWATLLELESLNEELTWHEFVELLTRAIEKTTAPVASVSCAGVTVADVMAARGVPFKALFLLGLNDQTFPRSIREDGFLRDRHRRVLDATLGFKIDEKLAGHEEERLLFHLACRSARHRLYLSYQRADESGRTLATSPYLDDVARLFGAEDSGAEVIPRRLVERLRRRPAERFVIAPADLIQWLALNGQDPADLIDALGRDGDLFRHAIEALGRIEADDHQLNEFDGVTGQLETHWRRLLDQGMAPTPLERYARCPFQYFAADVLRLETNRMVIEPGPDAALVGSLCHAALRHCYERLVQAGWPVQRVEEDELTRIVASSVERASADLESRQGVGPYLLWEMAKETVCQLVREAVEADEAEQAEQPYSPIAFEVEGEGGVPETLGGKPLKIRGRVDRLDRHRVSGVLRVIDYKLKLGSSMKPEDRNLVQSAVRGYRLQPPLYSCLSVQGSSLPDLVQFFFLAPQWVPSISRSTFERPSWSSDTGLLIRKTLATLLEGINRGRFFILPDGYCDGCLYRPACRREHGPTWWRVYRAAESKSLRAMRKHKVNGE</sequence>
<evidence type="ECO:0000256" key="2">
    <source>
        <dbReference type="ARBA" id="ARBA00022741"/>
    </source>
</evidence>
<evidence type="ECO:0000313" key="12">
    <source>
        <dbReference type="Proteomes" id="UP000066284"/>
    </source>
</evidence>
<dbReference type="Gene3D" id="3.90.320.10">
    <property type="match status" value="1"/>
</dbReference>
<keyword evidence="9" id="KW-0234">DNA repair</keyword>
<dbReference type="PANTHER" id="PTHR30591">
    <property type="entry name" value="RECBCD ENZYME SUBUNIT RECC"/>
    <property type="match status" value="1"/>
</dbReference>
<dbReference type="GO" id="GO:0004386">
    <property type="term" value="F:helicase activity"/>
    <property type="evidence" value="ECO:0007669"/>
    <property type="project" value="UniProtKB-KW"/>
</dbReference>
<keyword evidence="5" id="KW-0347">Helicase</keyword>
<dbReference type="GO" id="GO:0005524">
    <property type="term" value="F:ATP binding"/>
    <property type="evidence" value="ECO:0007669"/>
    <property type="project" value="UniProtKB-KW"/>
</dbReference>
<dbReference type="GO" id="GO:0003677">
    <property type="term" value="F:DNA binding"/>
    <property type="evidence" value="ECO:0007669"/>
    <property type="project" value="UniProtKB-KW"/>
</dbReference>
<dbReference type="Proteomes" id="UP000066284">
    <property type="component" value="Chromosome 1"/>
</dbReference>
<dbReference type="InterPro" id="IPR027417">
    <property type="entry name" value="P-loop_NTPase"/>
</dbReference>